<keyword evidence="3 13" id="KW-1003">Cell membrane</keyword>
<keyword evidence="5 13" id="KW-0812">Transmembrane</keyword>
<keyword evidence="8 13" id="KW-0406">Ion transport</keyword>
<dbReference type="AlphaFoldDB" id="A0A1F5JPS4"/>
<evidence type="ECO:0000256" key="15">
    <source>
        <dbReference type="SAM" id="Coils"/>
    </source>
</evidence>
<keyword evidence="10 13" id="KW-0066">ATP synthesis</keyword>
<gene>
    <name evidence="13" type="primary">atpF</name>
    <name evidence="16" type="ORF">A3C59_03035</name>
</gene>
<comment type="caution">
    <text evidence="16">The sequence shown here is derived from an EMBL/GenBank/DDBJ whole genome shotgun (WGS) entry which is preliminary data.</text>
</comment>
<keyword evidence="15" id="KW-0175">Coiled coil</keyword>
<evidence type="ECO:0000256" key="7">
    <source>
        <dbReference type="ARBA" id="ARBA00022989"/>
    </source>
</evidence>
<evidence type="ECO:0000256" key="3">
    <source>
        <dbReference type="ARBA" id="ARBA00022475"/>
    </source>
</evidence>
<keyword evidence="2 13" id="KW-0813">Transport</keyword>
<dbReference type="NCBIfam" id="TIGR01144">
    <property type="entry name" value="ATP_synt_b"/>
    <property type="match status" value="1"/>
</dbReference>
<reference evidence="16 17" key="1">
    <citation type="journal article" date="2016" name="Nat. Commun.">
        <title>Thousands of microbial genomes shed light on interconnected biogeochemical processes in an aquifer system.</title>
        <authorList>
            <person name="Anantharaman K."/>
            <person name="Brown C.T."/>
            <person name="Hug L.A."/>
            <person name="Sharon I."/>
            <person name="Castelle C.J."/>
            <person name="Probst A.J."/>
            <person name="Thomas B.C."/>
            <person name="Singh A."/>
            <person name="Wilkins M.J."/>
            <person name="Karaoz U."/>
            <person name="Brodie E.L."/>
            <person name="Williams K.H."/>
            <person name="Hubbard S.S."/>
            <person name="Banfield J.F."/>
        </authorList>
    </citation>
    <scope>NUCLEOTIDE SEQUENCE [LARGE SCALE GENOMIC DNA]</scope>
</reference>
<comment type="subcellular location">
    <subcellularLocation>
        <location evidence="13">Cell membrane</location>
        <topology evidence="13">Single-pass membrane protein</topology>
    </subcellularLocation>
    <subcellularLocation>
        <location evidence="12">Endomembrane system</location>
        <topology evidence="12">Single-pass membrane protein</topology>
    </subcellularLocation>
</comment>
<comment type="similarity">
    <text evidence="1 13 14">Belongs to the ATPase B chain family.</text>
</comment>
<proteinExistence type="inferred from homology"/>
<evidence type="ECO:0000256" key="9">
    <source>
        <dbReference type="ARBA" id="ARBA00023136"/>
    </source>
</evidence>
<dbReference type="CDD" id="cd06503">
    <property type="entry name" value="ATP-synt_Fo_b"/>
    <property type="match status" value="1"/>
</dbReference>
<dbReference type="Proteomes" id="UP000176902">
    <property type="component" value="Unassembled WGS sequence"/>
</dbReference>
<evidence type="ECO:0000256" key="14">
    <source>
        <dbReference type="RuleBase" id="RU003848"/>
    </source>
</evidence>
<keyword evidence="6 13" id="KW-0375">Hydrogen ion transport</keyword>
<evidence type="ECO:0000256" key="8">
    <source>
        <dbReference type="ARBA" id="ARBA00023065"/>
    </source>
</evidence>
<evidence type="ECO:0000256" key="13">
    <source>
        <dbReference type="HAMAP-Rule" id="MF_01398"/>
    </source>
</evidence>
<dbReference type="HAMAP" id="MF_01398">
    <property type="entry name" value="ATP_synth_b_bprime"/>
    <property type="match status" value="1"/>
</dbReference>
<evidence type="ECO:0000256" key="11">
    <source>
        <dbReference type="ARBA" id="ARBA00025198"/>
    </source>
</evidence>
<comment type="function">
    <text evidence="13">Component of the F(0) channel, it forms part of the peripheral stalk, linking F(1) to F(0).</text>
</comment>
<evidence type="ECO:0000256" key="4">
    <source>
        <dbReference type="ARBA" id="ARBA00022547"/>
    </source>
</evidence>
<protein>
    <recommendedName>
        <fullName evidence="13">ATP synthase subunit b</fullName>
    </recommendedName>
    <alternativeName>
        <fullName evidence="13">ATP synthase F(0) sector subunit b</fullName>
    </alternativeName>
    <alternativeName>
        <fullName evidence="13">ATPase subunit I</fullName>
    </alternativeName>
    <alternativeName>
        <fullName evidence="13">F-type ATPase subunit b</fullName>
        <shortName evidence="13">F-ATPase subunit b</shortName>
    </alternativeName>
</protein>
<dbReference type="STRING" id="1797768.A3C59_03035"/>
<keyword evidence="4 13" id="KW-0138">CF(0)</keyword>
<dbReference type="GO" id="GO:0012505">
    <property type="term" value="C:endomembrane system"/>
    <property type="evidence" value="ECO:0007669"/>
    <property type="project" value="UniProtKB-SubCell"/>
</dbReference>
<dbReference type="EMBL" id="MFCV01000044">
    <property type="protein sequence ID" value="OGE30663.1"/>
    <property type="molecule type" value="Genomic_DNA"/>
</dbReference>
<dbReference type="GO" id="GO:0046961">
    <property type="term" value="F:proton-transporting ATPase activity, rotational mechanism"/>
    <property type="evidence" value="ECO:0007669"/>
    <property type="project" value="TreeGrafter"/>
</dbReference>
<accession>A0A1F5JPS4</accession>
<dbReference type="GO" id="GO:0046933">
    <property type="term" value="F:proton-transporting ATP synthase activity, rotational mechanism"/>
    <property type="evidence" value="ECO:0007669"/>
    <property type="project" value="UniProtKB-UniRule"/>
</dbReference>
<comment type="function">
    <text evidence="11 13">F(1)F(0) ATP synthase produces ATP from ADP in the presence of a proton or sodium gradient. F-type ATPases consist of two structural domains, F(1) containing the extramembraneous catalytic core and F(0) containing the membrane proton channel, linked together by a central stalk and a peripheral stalk. During catalysis, ATP synthesis in the catalytic domain of F(1) is coupled via a rotary mechanism of the central stalk subunits to proton translocation.</text>
</comment>
<evidence type="ECO:0000256" key="10">
    <source>
        <dbReference type="ARBA" id="ARBA00023310"/>
    </source>
</evidence>
<evidence type="ECO:0000256" key="12">
    <source>
        <dbReference type="ARBA" id="ARBA00037847"/>
    </source>
</evidence>
<dbReference type="PANTHER" id="PTHR33445">
    <property type="entry name" value="ATP SYNTHASE SUBUNIT B', CHLOROPLASTIC"/>
    <property type="match status" value="1"/>
</dbReference>
<name>A0A1F5JPS4_9BACT</name>
<feature type="transmembrane region" description="Helical" evidence="13">
    <location>
        <begin position="12"/>
        <end position="28"/>
    </location>
</feature>
<evidence type="ECO:0000256" key="1">
    <source>
        <dbReference type="ARBA" id="ARBA00005513"/>
    </source>
</evidence>
<dbReference type="GO" id="GO:0005886">
    <property type="term" value="C:plasma membrane"/>
    <property type="evidence" value="ECO:0007669"/>
    <property type="project" value="UniProtKB-SubCell"/>
</dbReference>
<evidence type="ECO:0000313" key="17">
    <source>
        <dbReference type="Proteomes" id="UP000176902"/>
    </source>
</evidence>
<comment type="subunit">
    <text evidence="13">F-type ATPases have 2 components, F(1) - the catalytic core - and F(0) - the membrane proton channel. F(1) has five subunits: alpha(3), beta(3), gamma(1), delta(1), epsilon(1). F(0) has three main subunits: a(1), b(2) and c(10-14). The alpha and beta chains form an alternating ring which encloses part of the gamma chain. F(1) is attached to F(0) by a central stalk formed by the gamma and epsilon chains, while a peripheral stalk is formed by the delta and b chains.</text>
</comment>
<dbReference type="InterPro" id="IPR002146">
    <property type="entry name" value="ATP_synth_b/b'su_bac/chlpt"/>
</dbReference>
<dbReference type="InterPro" id="IPR005864">
    <property type="entry name" value="ATP_synth_F0_bsu_bac"/>
</dbReference>
<evidence type="ECO:0000256" key="5">
    <source>
        <dbReference type="ARBA" id="ARBA00022692"/>
    </source>
</evidence>
<evidence type="ECO:0000313" key="16">
    <source>
        <dbReference type="EMBL" id="OGE30663.1"/>
    </source>
</evidence>
<keyword evidence="9 13" id="KW-0472">Membrane</keyword>
<evidence type="ECO:0000256" key="2">
    <source>
        <dbReference type="ARBA" id="ARBA00022448"/>
    </source>
</evidence>
<dbReference type="PANTHER" id="PTHR33445:SF1">
    <property type="entry name" value="ATP SYNTHASE SUBUNIT B"/>
    <property type="match status" value="1"/>
</dbReference>
<dbReference type="InterPro" id="IPR050059">
    <property type="entry name" value="ATP_synthase_B_chain"/>
</dbReference>
<dbReference type="Gene3D" id="6.10.250.1580">
    <property type="match status" value="1"/>
</dbReference>
<keyword evidence="7 13" id="KW-1133">Transmembrane helix</keyword>
<feature type="coiled-coil region" evidence="15">
    <location>
        <begin position="37"/>
        <end position="103"/>
    </location>
</feature>
<sequence>MDFLKDFGVQPMLLAAQVVNFLILLFILKKLLYGPILKVLAERKKKIEDSLKNAEEIEKRLLQTEEEKEKVLEKASLEVQKLLDEAKKEIEIMKEEGKAQAESLAAQIIQKGEVEARAQAEALRVEVMGRVADIVGIGMEKVTGKIIDKKQKEIIEKSMRNIS</sequence>
<evidence type="ECO:0000256" key="6">
    <source>
        <dbReference type="ARBA" id="ARBA00022781"/>
    </source>
</evidence>
<dbReference type="GO" id="GO:0045259">
    <property type="term" value="C:proton-transporting ATP synthase complex"/>
    <property type="evidence" value="ECO:0007669"/>
    <property type="project" value="UniProtKB-KW"/>
</dbReference>
<dbReference type="Pfam" id="PF00430">
    <property type="entry name" value="ATP-synt_B"/>
    <property type="match status" value="1"/>
</dbReference>
<organism evidence="16 17">
    <name type="scientific">Candidatus Daviesbacteria bacterium RIFCSPHIGHO2_02_FULL_36_13</name>
    <dbReference type="NCBI Taxonomy" id="1797768"/>
    <lineage>
        <taxon>Bacteria</taxon>
        <taxon>Candidatus Daviesiibacteriota</taxon>
    </lineage>
</organism>